<organism evidence="1 2">
    <name type="scientific">Phaseolus coccineus</name>
    <name type="common">Scarlet runner bean</name>
    <name type="synonym">Phaseolus multiflorus</name>
    <dbReference type="NCBI Taxonomy" id="3886"/>
    <lineage>
        <taxon>Eukaryota</taxon>
        <taxon>Viridiplantae</taxon>
        <taxon>Streptophyta</taxon>
        <taxon>Embryophyta</taxon>
        <taxon>Tracheophyta</taxon>
        <taxon>Spermatophyta</taxon>
        <taxon>Magnoliopsida</taxon>
        <taxon>eudicotyledons</taxon>
        <taxon>Gunneridae</taxon>
        <taxon>Pentapetalae</taxon>
        <taxon>rosids</taxon>
        <taxon>fabids</taxon>
        <taxon>Fabales</taxon>
        <taxon>Fabaceae</taxon>
        <taxon>Papilionoideae</taxon>
        <taxon>50 kb inversion clade</taxon>
        <taxon>NPAAA clade</taxon>
        <taxon>indigoferoid/millettioid clade</taxon>
        <taxon>Phaseoleae</taxon>
        <taxon>Phaseolus</taxon>
    </lineage>
</organism>
<sequence>MESAISLRYCPFPYSSKGFQGAGSIRFHLRFNHATPLCAPQFSTTRHPVTRSVGHANGILGRFSQPSQNDGRGSKIFRGVTGASLVLACLLGLFNFKMNPKLTTAHAFDLSSISDPSEVDDHGKMALKSLLEIMNDAEDATHQNETIPSQFNERGPNLREVHTLKSIAIGQSKSPKGRQALKTLEQQYNECKDNPEAEQYLIVALVEVFISQEKLEEASKMLDKPINQLLHTYSHIFDCKKCNECKKGNECKNKKQELSSKEKCDEMLKLYQSDDNEIEPNKRWIAQLILYKAIVHTMLEYKDAGKWIKGNKEALQWRKAFNQLF</sequence>
<proteinExistence type="predicted"/>
<evidence type="ECO:0000313" key="2">
    <source>
        <dbReference type="Proteomes" id="UP001374584"/>
    </source>
</evidence>
<dbReference type="PANTHER" id="PTHR36350:SF2">
    <property type="entry name" value="PROTEIN, PUTATIVE-RELATED"/>
    <property type="match status" value="1"/>
</dbReference>
<comment type="caution">
    <text evidence="1">The sequence shown here is derived from an EMBL/GenBank/DDBJ whole genome shotgun (WGS) entry which is preliminary data.</text>
</comment>
<keyword evidence="2" id="KW-1185">Reference proteome</keyword>
<reference evidence="1 2" key="1">
    <citation type="submission" date="2024-01" db="EMBL/GenBank/DDBJ databases">
        <title>The genomes of 5 underutilized Papilionoideae crops provide insights into root nodulation and disease resistanc.</title>
        <authorList>
            <person name="Jiang F."/>
        </authorList>
    </citation>
    <scope>NUCLEOTIDE SEQUENCE [LARGE SCALE GENOMIC DNA]</scope>
    <source>
        <strain evidence="1">JINMINGXINNONG_FW02</strain>
        <tissue evidence="1">Leaves</tissue>
    </source>
</reference>
<dbReference type="EMBL" id="JAYMYR010000004">
    <property type="protein sequence ID" value="KAK7368638.1"/>
    <property type="molecule type" value="Genomic_DNA"/>
</dbReference>
<evidence type="ECO:0000313" key="1">
    <source>
        <dbReference type="EMBL" id="KAK7368638.1"/>
    </source>
</evidence>
<accession>A0AAN9NDT8</accession>
<name>A0AAN9NDT8_PHACN</name>
<dbReference type="AlphaFoldDB" id="A0AAN9NDT8"/>
<dbReference type="Proteomes" id="UP001374584">
    <property type="component" value="Unassembled WGS sequence"/>
</dbReference>
<gene>
    <name evidence="1" type="ORF">VNO80_10666</name>
</gene>
<protein>
    <submittedName>
        <fullName evidence="1">Uncharacterized protein</fullName>
    </submittedName>
</protein>
<dbReference type="PANTHER" id="PTHR36350">
    <property type="entry name" value="TRANSMEMBRANE PROTEIN"/>
    <property type="match status" value="1"/>
</dbReference>